<keyword evidence="2" id="KW-0812">Transmembrane</keyword>
<dbReference type="Proteomes" id="UP001559025">
    <property type="component" value="Unassembled WGS sequence"/>
</dbReference>
<evidence type="ECO:0000313" key="4">
    <source>
        <dbReference type="Proteomes" id="UP001559025"/>
    </source>
</evidence>
<keyword evidence="2" id="KW-1133">Transmembrane helix</keyword>
<feature type="coiled-coil region" evidence="1">
    <location>
        <begin position="46"/>
        <end position="140"/>
    </location>
</feature>
<evidence type="ECO:0000313" key="3">
    <source>
        <dbReference type="EMBL" id="MEX4009059.1"/>
    </source>
</evidence>
<gene>
    <name evidence="3" type="ORF">V1479_17245</name>
</gene>
<feature type="transmembrane region" description="Helical" evidence="2">
    <location>
        <begin position="6"/>
        <end position="27"/>
    </location>
</feature>
<dbReference type="EMBL" id="JAZHFV010000006">
    <property type="protein sequence ID" value="MEX4009059.1"/>
    <property type="molecule type" value="Genomic_DNA"/>
</dbReference>
<evidence type="ECO:0000256" key="1">
    <source>
        <dbReference type="SAM" id="Coils"/>
    </source>
</evidence>
<feature type="coiled-coil region" evidence="1">
    <location>
        <begin position="169"/>
        <end position="338"/>
    </location>
</feature>
<protein>
    <submittedName>
        <fullName evidence="3">Uncharacterized protein</fullName>
    </submittedName>
</protein>
<evidence type="ECO:0000256" key="2">
    <source>
        <dbReference type="SAM" id="Phobius"/>
    </source>
</evidence>
<reference evidence="3 4" key="1">
    <citation type="submission" date="2024-01" db="EMBL/GenBank/DDBJ databases">
        <title>New evidence supports the origin of RcGTA from prophage.</title>
        <authorList>
            <person name="Xu Y."/>
            <person name="Liu B."/>
            <person name="Chen F."/>
        </authorList>
    </citation>
    <scope>NUCLEOTIDE SEQUENCE [LARGE SCALE GENOMIC DNA]</scope>
    <source>
        <strain evidence="3 4">CBW1107-2</strain>
    </source>
</reference>
<sequence length="411" mass="46771">MIQTTLFFILGFLCAAFLALMVAPAIWRRAVALTRKRIEASVPLTMDEIQADKDRLRAEFAMSTRRLEMSLKSFREKASEQIVEINRNRDELKRIAEERDEKNAAVTQMETRAAELRTELRQREEQLQRLTDRLGEHERMLGERAIELEKLGRMYDEASFSASSRQIEIVAQESKLEKLTDDVATLRNERKEADRRVREVVAEHKAARDALREEQKKHAALEKKVERLTTTLSDRDDKLERRERELARLRDQVKGGGATEHDLQQALAEEQEQRAKLEAEVAELTVRLSTLVAGATGGDVDKATSKLESDRKRLEERLTVLTRENKKLRASLDSVERASSDGWDEERRESAVLREQINDLAAEVVNLTAMLDEPDSPIHKALAADTGESKSGTPSLAERIRALQKAAATPR</sequence>
<accession>A0ABV3WYF2</accession>
<proteinExistence type="predicted"/>
<dbReference type="RefSeq" id="WP_368804029.1">
    <property type="nucleotide sequence ID" value="NZ_JAZHFV010000006.1"/>
</dbReference>
<keyword evidence="2" id="KW-0472">Membrane</keyword>
<organism evidence="3 4">
    <name type="scientific">Neoaquamicrobium sediminum</name>
    <dbReference type="NCBI Taxonomy" id="1849104"/>
    <lineage>
        <taxon>Bacteria</taxon>
        <taxon>Pseudomonadati</taxon>
        <taxon>Pseudomonadota</taxon>
        <taxon>Alphaproteobacteria</taxon>
        <taxon>Hyphomicrobiales</taxon>
        <taxon>Phyllobacteriaceae</taxon>
        <taxon>Neoaquamicrobium</taxon>
    </lineage>
</organism>
<keyword evidence="4" id="KW-1185">Reference proteome</keyword>
<name>A0ABV3WYF2_9HYPH</name>
<comment type="caution">
    <text evidence="3">The sequence shown here is derived from an EMBL/GenBank/DDBJ whole genome shotgun (WGS) entry which is preliminary data.</text>
</comment>
<keyword evidence="1" id="KW-0175">Coiled coil</keyword>
<dbReference type="Gene3D" id="1.10.287.1490">
    <property type="match status" value="1"/>
</dbReference>